<dbReference type="InterPro" id="IPR046532">
    <property type="entry name" value="DUF6597"/>
</dbReference>
<dbReference type="InterPro" id="IPR018060">
    <property type="entry name" value="HTH_AraC"/>
</dbReference>
<keyword evidence="6" id="KW-1185">Reference proteome</keyword>
<dbReference type="Proteomes" id="UP001217485">
    <property type="component" value="Unassembled WGS sequence"/>
</dbReference>
<name>A0ABT5C3R2_9BACT</name>
<gene>
    <name evidence="5" type="ORF">POL72_18925</name>
</gene>
<proteinExistence type="predicted"/>
<dbReference type="EMBL" id="JAQNDK010000002">
    <property type="protein sequence ID" value="MDC0679822.1"/>
    <property type="molecule type" value="Genomic_DNA"/>
</dbReference>
<dbReference type="PANTHER" id="PTHR46796:SF15">
    <property type="entry name" value="BLL1074 PROTEIN"/>
    <property type="match status" value="1"/>
</dbReference>
<keyword evidence="3" id="KW-0804">Transcription</keyword>
<evidence type="ECO:0000256" key="1">
    <source>
        <dbReference type="ARBA" id="ARBA00023015"/>
    </source>
</evidence>
<dbReference type="PANTHER" id="PTHR46796">
    <property type="entry name" value="HTH-TYPE TRANSCRIPTIONAL ACTIVATOR RHAS-RELATED"/>
    <property type="match status" value="1"/>
</dbReference>
<evidence type="ECO:0000313" key="6">
    <source>
        <dbReference type="Proteomes" id="UP001217485"/>
    </source>
</evidence>
<evidence type="ECO:0000259" key="4">
    <source>
        <dbReference type="PROSITE" id="PS01124"/>
    </source>
</evidence>
<accession>A0ABT5C3R2</accession>
<dbReference type="RefSeq" id="WP_272096826.1">
    <property type="nucleotide sequence ID" value="NZ_JAQNDK010000002.1"/>
</dbReference>
<dbReference type="SMART" id="SM00342">
    <property type="entry name" value="HTH_ARAC"/>
    <property type="match status" value="1"/>
</dbReference>
<evidence type="ECO:0000313" key="5">
    <source>
        <dbReference type="EMBL" id="MDC0679822.1"/>
    </source>
</evidence>
<dbReference type="InterPro" id="IPR050204">
    <property type="entry name" value="AraC_XylS_family_regulators"/>
</dbReference>
<dbReference type="Gene3D" id="1.10.10.60">
    <property type="entry name" value="Homeodomain-like"/>
    <property type="match status" value="1"/>
</dbReference>
<evidence type="ECO:0000256" key="3">
    <source>
        <dbReference type="ARBA" id="ARBA00023163"/>
    </source>
</evidence>
<reference evidence="5 6" key="1">
    <citation type="submission" date="2023-01" db="EMBL/GenBank/DDBJ databases">
        <title>Minimal conservation of predation-associated metabolite biosynthetic gene clusters underscores biosynthetic potential of Myxococcota including descriptions for ten novel species: Archangium lansinium sp. nov., Myxococcus landrumus sp. nov., Nannocystis bai.</title>
        <authorList>
            <person name="Ahearne A."/>
            <person name="Stevens C."/>
            <person name="Dowd S."/>
        </authorList>
    </citation>
    <scope>NUCLEOTIDE SEQUENCE [LARGE SCALE GENOMIC DNA]</scope>
    <source>
        <strain evidence="5 6">WIWO2</strain>
    </source>
</reference>
<organism evidence="5 6">
    <name type="scientific">Sorangium atrum</name>
    <dbReference type="NCBI Taxonomy" id="2995308"/>
    <lineage>
        <taxon>Bacteria</taxon>
        <taxon>Pseudomonadati</taxon>
        <taxon>Myxococcota</taxon>
        <taxon>Polyangia</taxon>
        <taxon>Polyangiales</taxon>
        <taxon>Polyangiaceae</taxon>
        <taxon>Sorangium</taxon>
    </lineage>
</organism>
<dbReference type="PROSITE" id="PS01124">
    <property type="entry name" value="HTH_ARAC_FAMILY_2"/>
    <property type="match status" value="1"/>
</dbReference>
<dbReference type="Pfam" id="PF20240">
    <property type="entry name" value="DUF6597"/>
    <property type="match status" value="1"/>
</dbReference>
<sequence length="324" mass="36283">MPPRAEVLQDDPPTRPAPRARLAHARVDVYPSPAMAMQSLAPRARIARGKSGEGRWEIATRPPAPHLRPYIRDYSGYTEETPGPLRRRELPAPQIVVIIEFGPPLRVFDAGSDRRHSSHPGGFVAGLDATFTITEHDGFQRGLQVNLTPIGARLFFGVPMEELTGRVISARDLLPRKHARLAERLEELPTWDARFDLIERALGERVDEARIEVGVVSWAFRRIEERGGAVDMRALARELGYSQKHVIGLFREHVGIPPKLLARLVRFDRLVRHLKTGATGTWAELAQRFGYYDQAHLARDVKQFSGTTPTRTRAALIDVAGMSP</sequence>
<protein>
    <submittedName>
        <fullName evidence="5">Helix-turn-helix domain-containing protein</fullName>
    </submittedName>
</protein>
<feature type="domain" description="HTH araC/xylS-type" evidence="4">
    <location>
        <begin position="213"/>
        <end position="315"/>
    </location>
</feature>
<evidence type="ECO:0000256" key="2">
    <source>
        <dbReference type="ARBA" id="ARBA00023125"/>
    </source>
</evidence>
<comment type="caution">
    <text evidence="5">The sequence shown here is derived from an EMBL/GenBank/DDBJ whole genome shotgun (WGS) entry which is preliminary data.</text>
</comment>
<keyword evidence="2" id="KW-0238">DNA-binding</keyword>
<dbReference type="Pfam" id="PF12833">
    <property type="entry name" value="HTH_18"/>
    <property type="match status" value="1"/>
</dbReference>
<keyword evidence="1" id="KW-0805">Transcription regulation</keyword>